<comment type="caution">
    <text evidence="14">The sequence shown here is derived from an EMBL/GenBank/DDBJ whole genome shotgun (WGS) entry which is preliminary data.</text>
</comment>
<sequence>MASDTASTRPEPVAPRAARWWFSLAPRILAVNGFALVALALAVIYLDSFRERLIEQRRGELRTQVALIGDLIAASPPAAQAAVAARYGEAGGTRLRLYDRNGRLISDSWTATGPTFELVDPKTEPFKRDVARALDIVIEGFGSGPDLADYVEPRRDSAAAWPEVREALQGRVADRLRRAPDRTVIITTAAPAGPGTALQLTFDTRDITKLVRRERSTLGLVFLGVLALSLVFSNFLANTIVRPLRLLAASAQRVRLGRAREVTVPRFATRRDEIGQLARALSDMTNALRARIDATEAFAADVAHEIKNPLASLRSAVDALEEARNKTQTGQLLAVIRDDVARIARLITDISDASRLDAELSRTRFERIDFGELAGGLVRAYDTAGLPRGVQLAYARPEAATCFVMGEGDRLEQVVRNLVDNAISFSPDGGLVVVTVVHAEDHVLLRVDDAGPGIPPANRDDVFRRFYTERPEAEDFGRHSGLGLAIVRTIVEAHDGHVEVDDVESGGGARFLVHLPAA</sequence>
<protein>
    <recommendedName>
        <fullName evidence="3">histidine kinase</fullName>
        <ecNumber evidence="3">2.7.13.3</ecNumber>
    </recommendedName>
</protein>
<evidence type="ECO:0000256" key="7">
    <source>
        <dbReference type="ARBA" id="ARBA00022777"/>
    </source>
</evidence>
<organism evidence="14 15">
    <name type="scientific">Glacieibacterium frigidum</name>
    <dbReference type="NCBI Taxonomy" id="2593303"/>
    <lineage>
        <taxon>Bacteria</taxon>
        <taxon>Pseudomonadati</taxon>
        <taxon>Pseudomonadota</taxon>
        <taxon>Alphaproteobacteria</taxon>
        <taxon>Sphingomonadales</taxon>
        <taxon>Sphingosinicellaceae</taxon>
        <taxon>Glacieibacterium</taxon>
    </lineage>
</organism>
<gene>
    <name evidence="14" type="ORF">FMM06_11075</name>
</gene>
<dbReference type="InterPro" id="IPR025908">
    <property type="entry name" value="Sensor_TM1"/>
</dbReference>
<evidence type="ECO:0000256" key="1">
    <source>
        <dbReference type="ARBA" id="ARBA00000085"/>
    </source>
</evidence>
<keyword evidence="6 11" id="KW-0812">Transmembrane</keyword>
<feature type="transmembrane region" description="Helical" evidence="11">
    <location>
        <begin position="218"/>
        <end position="237"/>
    </location>
</feature>
<evidence type="ECO:0000256" key="4">
    <source>
        <dbReference type="ARBA" id="ARBA00022553"/>
    </source>
</evidence>
<keyword evidence="10 11" id="KW-0472">Membrane</keyword>
<dbReference type="SMART" id="SM00388">
    <property type="entry name" value="HisKA"/>
    <property type="match status" value="1"/>
</dbReference>
<dbReference type="Pfam" id="PF13756">
    <property type="entry name" value="Stimulus_sens_1"/>
    <property type="match status" value="1"/>
</dbReference>
<dbReference type="Gene3D" id="3.30.565.10">
    <property type="entry name" value="Histidine kinase-like ATPase, C-terminal domain"/>
    <property type="match status" value="1"/>
</dbReference>
<reference evidence="14 15" key="1">
    <citation type="submission" date="2019-07" db="EMBL/GenBank/DDBJ databases">
        <title>Novel species isolated from glacier.</title>
        <authorList>
            <person name="Liu Q."/>
            <person name="Xin Y.-H."/>
        </authorList>
    </citation>
    <scope>NUCLEOTIDE SEQUENCE [LARGE SCALE GENOMIC DNA]</scope>
    <source>
        <strain evidence="14 15">LB1R16</strain>
    </source>
</reference>
<dbReference type="EC" id="2.7.13.3" evidence="3"/>
<dbReference type="CDD" id="cd00082">
    <property type="entry name" value="HisKA"/>
    <property type="match status" value="1"/>
</dbReference>
<dbReference type="PROSITE" id="PS50885">
    <property type="entry name" value="HAMP"/>
    <property type="match status" value="1"/>
</dbReference>
<feature type="transmembrane region" description="Helical" evidence="11">
    <location>
        <begin position="20"/>
        <end position="46"/>
    </location>
</feature>
<comment type="subcellular location">
    <subcellularLocation>
        <location evidence="2">Membrane</location>
    </subcellularLocation>
</comment>
<dbReference type="CDD" id="cd06225">
    <property type="entry name" value="HAMP"/>
    <property type="match status" value="1"/>
</dbReference>
<dbReference type="GO" id="GO:0000155">
    <property type="term" value="F:phosphorelay sensor kinase activity"/>
    <property type="evidence" value="ECO:0007669"/>
    <property type="project" value="InterPro"/>
</dbReference>
<dbReference type="InterPro" id="IPR050428">
    <property type="entry name" value="TCS_sensor_his_kinase"/>
</dbReference>
<evidence type="ECO:0000259" key="13">
    <source>
        <dbReference type="PROSITE" id="PS50885"/>
    </source>
</evidence>
<accession>A0A552U7R1</accession>
<dbReference type="Gene3D" id="1.10.287.130">
    <property type="match status" value="1"/>
</dbReference>
<dbReference type="Pfam" id="PF13755">
    <property type="entry name" value="Sensor_TM1"/>
    <property type="match status" value="1"/>
</dbReference>
<dbReference type="Pfam" id="PF00512">
    <property type="entry name" value="HisKA"/>
    <property type="match status" value="1"/>
</dbReference>
<evidence type="ECO:0000256" key="8">
    <source>
        <dbReference type="ARBA" id="ARBA00022989"/>
    </source>
</evidence>
<dbReference type="InterPro" id="IPR005467">
    <property type="entry name" value="His_kinase_dom"/>
</dbReference>
<feature type="domain" description="HAMP" evidence="13">
    <location>
        <begin position="238"/>
        <end position="293"/>
    </location>
</feature>
<dbReference type="InterPro" id="IPR004358">
    <property type="entry name" value="Sig_transdc_His_kin-like_C"/>
</dbReference>
<dbReference type="SUPFAM" id="SSF47384">
    <property type="entry name" value="Homodimeric domain of signal transducing histidine kinase"/>
    <property type="match status" value="1"/>
</dbReference>
<dbReference type="Gene3D" id="6.10.340.10">
    <property type="match status" value="1"/>
</dbReference>
<dbReference type="InterPro" id="IPR003660">
    <property type="entry name" value="HAMP_dom"/>
</dbReference>
<evidence type="ECO:0000259" key="12">
    <source>
        <dbReference type="PROSITE" id="PS50109"/>
    </source>
</evidence>
<dbReference type="EMBL" id="VJWA01000002">
    <property type="protein sequence ID" value="TRW14251.1"/>
    <property type="molecule type" value="Genomic_DNA"/>
</dbReference>
<keyword evidence="9" id="KW-0902">Two-component regulatory system</keyword>
<dbReference type="PRINTS" id="PR00344">
    <property type="entry name" value="BCTRLSENSOR"/>
</dbReference>
<evidence type="ECO:0000256" key="3">
    <source>
        <dbReference type="ARBA" id="ARBA00012438"/>
    </source>
</evidence>
<evidence type="ECO:0000256" key="11">
    <source>
        <dbReference type="SAM" id="Phobius"/>
    </source>
</evidence>
<dbReference type="Pfam" id="PF02518">
    <property type="entry name" value="HATPase_c"/>
    <property type="match status" value="1"/>
</dbReference>
<dbReference type="AlphaFoldDB" id="A0A552U7R1"/>
<dbReference type="PANTHER" id="PTHR45436">
    <property type="entry name" value="SENSOR HISTIDINE KINASE YKOH"/>
    <property type="match status" value="1"/>
</dbReference>
<proteinExistence type="predicted"/>
<dbReference type="RefSeq" id="WP_144237456.1">
    <property type="nucleotide sequence ID" value="NZ_VJWA01000002.1"/>
</dbReference>
<dbReference type="InterPro" id="IPR036890">
    <property type="entry name" value="HATPase_C_sf"/>
</dbReference>
<dbReference type="GO" id="GO:0016020">
    <property type="term" value="C:membrane"/>
    <property type="evidence" value="ECO:0007669"/>
    <property type="project" value="UniProtKB-SubCell"/>
</dbReference>
<dbReference type="SMART" id="SM00304">
    <property type="entry name" value="HAMP"/>
    <property type="match status" value="1"/>
</dbReference>
<dbReference type="SMART" id="SM00387">
    <property type="entry name" value="HATPase_c"/>
    <property type="match status" value="1"/>
</dbReference>
<dbReference type="Proteomes" id="UP000317894">
    <property type="component" value="Unassembled WGS sequence"/>
</dbReference>
<evidence type="ECO:0000313" key="14">
    <source>
        <dbReference type="EMBL" id="TRW14251.1"/>
    </source>
</evidence>
<dbReference type="InterPro" id="IPR003661">
    <property type="entry name" value="HisK_dim/P_dom"/>
</dbReference>
<comment type="catalytic activity">
    <reaction evidence="1">
        <text>ATP + protein L-histidine = ADP + protein N-phospho-L-histidine.</text>
        <dbReference type="EC" id="2.7.13.3"/>
    </reaction>
</comment>
<dbReference type="InterPro" id="IPR036097">
    <property type="entry name" value="HisK_dim/P_sf"/>
</dbReference>
<feature type="domain" description="Histidine kinase" evidence="12">
    <location>
        <begin position="301"/>
        <end position="518"/>
    </location>
</feature>
<keyword evidence="15" id="KW-1185">Reference proteome</keyword>
<evidence type="ECO:0000256" key="9">
    <source>
        <dbReference type="ARBA" id="ARBA00023012"/>
    </source>
</evidence>
<dbReference type="Pfam" id="PF00672">
    <property type="entry name" value="HAMP"/>
    <property type="match status" value="1"/>
</dbReference>
<dbReference type="PANTHER" id="PTHR45436:SF5">
    <property type="entry name" value="SENSOR HISTIDINE KINASE TRCS"/>
    <property type="match status" value="1"/>
</dbReference>
<keyword evidence="7" id="KW-0418">Kinase</keyword>
<evidence type="ECO:0000313" key="15">
    <source>
        <dbReference type="Proteomes" id="UP000317894"/>
    </source>
</evidence>
<dbReference type="CDD" id="cd00075">
    <property type="entry name" value="HATPase"/>
    <property type="match status" value="1"/>
</dbReference>
<evidence type="ECO:0000256" key="5">
    <source>
        <dbReference type="ARBA" id="ARBA00022679"/>
    </source>
</evidence>
<keyword evidence="5" id="KW-0808">Transferase</keyword>
<evidence type="ECO:0000256" key="6">
    <source>
        <dbReference type="ARBA" id="ARBA00022692"/>
    </source>
</evidence>
<evidence type="ECO:0000256" key="10">
    <source>
        <dbReference type="ARBA" id="ARBA00023136"/>
    </source>
</evidence>
<dbReference type="OrthoDB" id="9805942at2"/>
<dbReference type="InterPro" id="IPR025919">
    <property type="entry name" value="Stimulus_sens_dom"/>
</dbReference>
<keyword evidence="4" id="KW-0597">Phosphoprotein</keyword>
<name>A0A552U7R1_9SPHN</name>
<keyword evidence="8 11" id="KW-1133">Transmembrane helix</keyword>
<dbReference type="SUPFAM" id="SSF55874">
    <property type="entry name" value="ATPase domain of HSP90 chaperone/DNA topoisomerase II/histidine kinase"/>
    <property type="match status" value="1"/>
</dbReference>
<dbReference type="InterPro" id="IPR003594">
    <property type="entry name" value="HATPase_dom"/>
</dbReference>
<dbReference type="SUPFAM" id="SSF158472">
    <property type="entry name" value="HAMP domain-like"/>
    <property type="match status" value="1"/>
</dbReference>
<evidence type="ECO:0000256" key="2">
    <source>
        <dbReference type="ARBA" id="ARBA00004370"/>
    </source>
</evidence>
<dbReference type="PROSITE" id="PS50109">
    <property type="entry name" value="HIS_KIN"/>
    <property type="match status" value="1"/>
</dbReference>